<keyword evidence="12" id="KW-0472">Membrane</keyword>
<keyword evidence="12 13" id="KW-0449">Lipoprotein</keyword>
<evidence type="ECO:0000256" key="1">
    <source>
        <dbReference type="ARBA" id="ARBA00011955"/>
    </source>
</evidence>
<evidence type="ECO:0000256" key="7">
    <source>
        <dbReference type="ARBA" id="ARBA00022842"/>
    </source>
</evidence>
<evidence type="ECO:0000256" key="9">
    <source>
        <dbReference type="ARBA" id="ARBA00048540"/>
    </source>
</evidence>
<evidence type="ECO:0000256" key="4">
    <source>
        <dbReference type="ARBA" id="ARBA00022679"/>
    </source>
</evidence>
<sequence length="360" mass="38174">MRGFGVLMLGGLILLTACSAPAVAGAAPASRQIIAMDTLMQFTIYGQEAEATVQTAVEEVQRLEGRLSRTAPDSEVTNLNARAGERVAVSETLYDLIVAAKQYALVTGGEFDMTVAPVVEAWGFGSERQRVPEQAELQELLPLVDSSTVSAEADENAYWVTLGAGQSVDLGGIAKGYATDCLAKLFADQGVKQGWASLGGNVLAWGTRPDGKAWQIGVQDPQYPEQERVVGLVGLQDAFAVTSGSYQRYFEEDGVTYHHILDPDTGYPADSDLMSVTVVADAAGSGEGGAKLPGNGTMCDALSTALFVMGEEQALDFWRDRTQEFDLILVTGDGRVVVTSGIADSFTPEKGSGYLYETAT</sequence>
<evidence type="ECO:0000256" key="11">
    <source>
        <dbReference type="PIRSR" id="PIRSR006268-2"/>
    </source>
</evidence>
<evidence type="ECO:0000313" key="13">
    <source>
        <dbReference type="EMBL" id="BCK83843.1"/>
    </source>
</evidence>
<evidence type="ECO:0000256" key="10">
    <source>
        <dbReference type="PIRNR" id="PIRNR006268"/>
    </source>
</evidence>
<comment type="subcellular location">
    <subcellularLocation>
        <location evidence="12">Cell inner membrane</location>
        <topology evidence="12">Lipid-anchor</topology>
        <orientation evidence="12">Periplasmic side</orientation>
    </subcellularLocation>
</comment>
<keyword evidence="12" id="KW-0732">Signal</keyword>
<name>A0A810QHC0_9FIRM</name>
<gene>
    <name evidence="13" type="ORF">MM59RIKEN_11620</name>
</gene>
<comment type="function">
    <text evidence="12">Flavin transferase that catalyzes the transfer of the FMN moiety of FAD and its covalent binding to the hydroxyl group of a threonine residue in a target flavoprotein.</text>
</comment>
<dbReference type="RefSeq" id="WP_187027976.1">
    <property type="nucleotide sequence ID" value="NZ_AP023420.1"/>
</dbReference>
<keyword evidence="12" id="KW-0997">Cell inner membrane</keyword>
<evidence type="ECO:0000256" key="5">
    <source>
        <dbReference type="ARBA" id="ARBA00022723"/>
    </source>
</evidence>
<dbReference type="KEGG" id="pfaa:MM59RIKEN_11620"/>
<keyword evidence="6 10" id="KW-0274">FAD</keyword>
<comment type="similarity">
    <text evidence="10 12">Belongs to the ApbE family.</text>
</comment>
<feature type="binding site" evidence="11">
    <location>
        <position position="304"/>
    </location>
    <ligand>
        <name>Mg(2+)</name>
        <dbReference type="ChEBI" id="CHEBI:18420"/>
    </ligand>
</feature>
<feature type="binding site" evidence="11">
    <location>
        <position position="172"/>
    </location>
    <ligand>
        <name>Mg(2+)</name>
        <dbReference type="ChEBI" id="CHEBI:18420"/>
    </ligand>
</feature>
<dbReference type="EC" id="2.7.1.180" evidence="1 10"/>
<accession>A0A810QHC0</accession>
<dbReference type="AlphaFoldDB" id="A0A810QHC0"/>
<dbReference type="PROSITE" id="PS51257">
    <property type="entry name" value="PROKAR_LIPOPROTEIN"/>
    <property type="match status" value="1"/>
</dbReference>
<dbReference type="EMBL" id="AP023420">
    <property type="protein sequence ID" value="BCK83843.1"/>
    <property type="molecule type" value="Genomic_DNA"/>
</dbReference>
<comment type="cofactor">
    <cofactor evidence="11">
        <name>Mg(2+)</name>
        <dbReference type="ChEBI" id="CHEBI:18420"/>
    </cofactor>
    <cofactor evidence="11">
        <name>Mn(2+)</name>
        <dbReference type="ChEBI" id="CHEBI:29035"/>
    </cofactor>
    <text evidence="11">Magnesium. Can also use manganese.</text>
</comment>
<evidence type="ECO:0000313" key="14">
    <source>
        <dbReference type="Proteomes" id="UP000679848"/>
    </source>
</evidence>
<dbReference type="InterPro" id="IPR003374">
    <property type="entry name" value="ApbE-like_sf"/>
</dbReference>
<feature type="signal peptide" evidence="12">
    <location>
        <begin position="1"/>
        <end position="24"/>
    </location>
</feature>
<dbReference type="PANTHER" id="PTHR30040">
    <property type="entry name" value="THIAMINE BIOSYNTHESIS LIPOPROTEIN APBE"/>
    <property type="match status" value="1"/>
</dbReference>
<evidence type="ECO:0000256" key="3">
    <source>
        <dbReference type="ARBA" id="ARBA00022630"/>
    </source>
</evidence>
<evidence type="ECO:0000256" key="8">
    <source>
        <dbReference type="ARBA" id="ARBA00031306"/>
    </source>
</evidence>
<reference evidence="13" key="1">
    <citation type="submission" date="2020-09" db="EMBL/GenBank/DDBJ databases">
        <title>New species isolated from human feces.</title>
        <authorList>
            <person name="Kitahara M."/>
            <person name="Shigeno Y."/>
            <person name="Shime M."/>
            <person name="Matsumoto Y."/>
            <person name="Nakamura S."/>
            <person name="Motooka D."/>
            <person name="Fukuoka S."/>
            <person name="Nishikawa H."/>
            <person name="Benno Y."/>
        </authorList>
    </citation>
    <scope>NUCLEOTIDE SEQUENCE</scope>
    <source>
        <strain evidence="13">MM59</strain>
    </source>
</reference>
<proteinExistence type="inferred from homology"/>
<feature type="chain" id="PRO_5039752456" description="FAD:protein FMN transferase" evidence="12">
    <location>
        <begin position="25"/>
        <end position="360"/>
    </location>
</feature>
<feature type="binding site" evidence="11">
    <location>
        <position position="300"/>
    </location>
    <ligand>
        <name>Mg(2+)</name>
        <dbReference type="ChEBI" id="CHEBI:18420"/>
    </ligand>
</feature>
<dbReference type="Gene3D" id="3.10.520.10">
    <property type="entry name" value="ApbE-like domains"/>
    <property type="match status" value="1"/>
</dbReference>
<protein>
    <recommendedName>
        <fullName evidence="2 10">FAD:protein FMN transferase</fullName>
        <ecNumber evidence="1 10">2.7.1.180</ecNumber>
    </recommendedName>
    <alternativeName>
        <fullName evidence="8 10">Flavin transferase</fullName>
    </alternativeName>
</protein>
<keyword evidence="14" id="KW-1185">Reference proteome</keyword>
<evidence type="ECO:0000256" key="12">
    <source>
        <dbReference type="RuleBase" id="RU363002"/>
    </source>
</evidence>
<dbReference type="GO" id="GO:0046872">
    <property type="term" value="F:metal ion binding"/>
    <property type="evidence" value="ECO:0007669"/>
    <property type="project" value="UniProtKB-UniRule"/>
</dbReference>
<comment type="catalytic activity">
    <reaction evidence="9 10 12">
        <text>L-threonyl-[protein] + FAD = FMN-L-threonyl-[protein] + AMP + H(+)</text>
        <dbReference type="Rhea" id="RHEA:36847"/>
        <dbReference type="Rhea" id="RHEA-COMP:11060"/>
        <dbReference type="Rhea" id="RHEA-COMP:11061"/>
        <dbReference type="ChEBI" id="CHEBI:15378"/>
        <dbReference type="ChEBI" id="CHEBI:30013"/>
        <dbReference type="ChEBI" id="CHEBI:57692"/>
        <dbReference type="ChEBI" id="CHEBI:74257"/>
        <dbReference type="ChEBI" id="CHEBI:456215"/>
        <dbReference type="EC" id="2.7.1.180"/>
    </reaction>
</comment>
<dbReference type="PANTHER" id="PTHR30040:SF2">
    <property type="entry name" value="FAD:PROTEIN FMN TRANSFERASE"/>
    <property type="match status" value="1"/>
</dbReference>
<dbReference type="InterPro" id="IPR024932">
    <property type="entry name" value="ApbE"/>
</dbReference>
<keyword evidence="4 10" id="KW-0808">Transferase</keyword>
<keyword evidence="7 10" id="KW-0460">Magnesium</keyword>
<evidence type="ECO:0000256" key="6">
    <source>
        <dbReference type="ARBA" id="ARBA00022827"/>
    </source>
</evidence>
<dbReference type="Proteomes" id="UP000679848">
    <property type="component" value="Chromosome"/>
</dbReference>
<keyword evidence="3 10" id="KW-0285">Flavoprotein</keyword>
<dbReference type="Pfam" id="PF02424">
    <property type="entry name" value="ApbE"/>
    <property type="match status" value="1"/>
</dbReference>
<keyword evidence="12" id="KW-1003">Cell membrane</keyword>
<dbReference type="GO" id="GO:0005886">
    <property type="term" value="C:plasma membrane"/>
    <property type="evidence" value="ECO:0007669"/>
    <property type="project" value="UniProtKB-SubCell"/>
</dbReference>
<organism evidence="13 14">
    <name type="scientific">Pusillibacter faecalis</name>
    <dbReference type="NCBI Taxonomy" id="2714358"/>
    <lineage>
        <taxon>Bacteria</taxon>
        <taxon>Bacillati</taxon>
        <taxon>Bacillota</taxon>
        <taxon>Clostridia</taxon>
        <taxon>Eubacteriales</taxon>
        <taxon>Oscillospiraceae</taxon>
        <taxon>Pusillibacter</taxon>
    </lineage>
</organism>
<keyword evidence="5 10" id="KW-0479">Metal-binding</keyword>
<dbReference type="SUPFAM" id="SSF143631">
    <property type="entry name" value="ApbE-like"/>
    <property type="match status" value="1"/>
</dbReference>
<dbReference type="PIRSF" id="PIRSF006268">
    <property type="entry name" value="ApbE"/>
    <property type="match status" value="1"/>
</dbReference>
<dbReference type="GO" id="GO:0016740">
    <property type="term" value="F:transferase activity"/>
    <property type="evidence" value="ECO:0007669"/>
    <property type="project" value="UniProtKB-UniRule"/>
</dbReference>
<evidence type="ECO:0000256" key="2">
    <source>
        <dbReference type="ARBA" id="ARBA00016337"/>
    </source>
</evidence>